<keyword evidence="7" id="KW-0460">Magnesium</keyword>
<evidence type="ECO:0000256" key="1">
    <source>
        <dbReference type="ARBA" id="ARBA00001946"/>
    </source>
</evidence>
<evidence type="ECO:0000256" key="2">
    <source>
        <dbReference type="ARBA" id="ARBA00022679"/>
    </source>
</evidence>
<dbReference type="EMBL" id="JACBYR010000001">
    <property type="protein sequence ID" value="NYE81288.1"/>
    <property type="molecule type" value="Genomic_DNA"/>
</dbReference>
<keyword evidence="4" id="KW-0479">Metal-binding</keyword>
<reference evidence="9 10" key="1">
    <citation type="submission" date="2020-07" db="EMBL/GenBank/DDBJ databases">
        <title>Genomic Encyclopedia of Type Strains, Phase IV (KMG-V): Genome sequencing to study the core and pangenomes of soil and plant-associated prokaryotes.</title>
        <authorList>
            <person name="Whitman W."/>
        </authorList>
    </citation>
    <scope>NUCLEOTIDE SEQUENCE [LARGE SCALE GENOMIC DNA]</scope>
    <source>
        <strain evidence="9 10">SAS40</strain>
    </source>
</reference>
<evidence type="ECO:0000259" key="8">
    <source>
        <dbReference type="Pfam" id="PF18765"/>
    </source>
</evidence>
<keyword evidence="3" id="KW-0548">Nucleotidyltransferase</keyword>
<dbReference type="PANTHER" id="PTHR33571:SF12">
    <property type="entry name" value="BSL3053 PROTEIN"/>
    <property type="match status" value="1"/>
</dbReference>
<dbReference type="GO" id="GO:0046872">
    <property type="term" value="F:metal ion binding"/>
    <property type="evidence" value="ECO:0007669"/>
    <property type="project" value="UniProtKB-KW"/>
</dbReference>
<dbReference type="GO" id="GO:0005524">
    <property type="term" value="F:ATP binding"/>
    <property type="evidence" value="ECO:0007669"/>
    <property type="project" value="UniProtKB-KW"/>
</dbReference>
<dbReference type="InterPro" id="IPR041633">
    <property type="entry name" value="Polbeta"/>
</dbReference>
<dbReference type="GO" id="GO:0016779">
    <property type="term" value="F:nucleotidyltransferase activity"/>
    <property type="evidence" value="ECO:0007669"/>
    <property type="project" value="UniProtKB-KW"/>
</dbReference>
<keyword evidence="2" id="KW-0808">Transferase</keyword>
<dbReference type="Gene3D" id="3.30.460.10">
    <property type="entry name" value="Beta Polymerase, domain 2"/>
    <property type="match status" value="1"/>
</dbReference>
<evidence type="ECO:0000256" key="3">
    <source>
        <dbReference type="ARBA" id="ARBA00022695"/>
    </source>
</evidence>
<comment type="cofactor">
    <cofactor evidence="1">
        <name>Mg(2+)</name>
        <dbReference type="ChEBI" id="CHEBI:18420"/>
    </cofactor>
</comment>
<keyword evidence="10" id="KW-1185">Reference proteome</keyword>
<comment type="caution">
    <text evidence="9">The sequence shown here is derived from an EMBL/GenBank/DDBJ whole genome shotgun (WGS) entry which is preliminary data.</text>
</comment>
<evidence type="ECO:0000313" key="9">
    <source>
        <dbReference type="EMBL" id="NYE81288.1"/>
    </source>
</evidence>
<name>A0A7Y9IQT7_9BURK</name>
<keyword evidence="5" id="KW-0547">Nucleotide-binding</keyword>
<protein>
    <recommendedName>
        <fullName evidence="8">Polymerase beta nucleotidyltransferase domain-containing protein</fullName>
    </recommendedName>
</protein>
<proteinExistence type="predicted"/>
<gene>
    <name evidence="9" type="ORF">FHW18_000559</name>
</gene>
<evidence type="ECO:0000256" key="5">
    <source>
        <dbReference type="ARBA" id="ARBA00022741"/>
    </source>
</evidence>
<keyword evidence="6" id="KW-0067">ATP-binding</keyword>
<dbReference type="SUPFAM" id="SSF81301">
    <property type="entry name" value="Nucleotidyltransferase"/>
    <property type="match status" value="1"/>
</dbReference>
<dbReference type="AlphaFoldDB" id="A0A7Y9IQT7"/>
<evidence type="ECO:0000256" key="7">
    <source>
        <dbReference type="ARBA" id="ARBA00022842"/>
    </source>
</evidence>
<organism evidence="9 10">
    <name type="scientific">Pigmentiphaga litoralis</name>
    <dbReference type="NCBI Taxonomy" id="516702"/>
    <lineage>
        <taxon>Bacteria</taxon>
        <taxon>Pseudomonadati</taxon>
        <taxon>Pseudomonadota</taxon>
        <taxon>Betaproteobacteria</taxon>
        <taxon>Burkholderiales</taxon>
        <taxon>Alcaligenaceae</taxon>
        <taxon>Pigmentiphaga</taxon>
    </lineage>
</organism>
<dbReference type="CDD" id="cd05403">
    <property type="entry name" value="NT_KNTase_like"/>
    <property type="match status" value="1"/>
</dbReference>
<accession>A0A7Y9IQT7</accession>
<dbReference type="PANTHER" id="PTHR33571">
    <property type="entry name" value="SSL8005 PROTEIN"/>
    <property type="match status" value="1"/>
</dbReference>
<dbReference type="RefSeq" id="WP_179583190.1">
    <property type="nucleotide sequence ID" value="NZ_JACBYR010000001.1"/>
</dbReference>
<dbReference type="InterPro" id="IPR043519">
    <property type="entry name" value="NT_sf"/>
</dbReference>
<dbReference type="Pfam" id="PF18765">
    <property type="entry name" value="Polbeta"/>
    <property type="match status" value="1"/>
</dbReference>
<evidence type="ECO:0000313" key="10">
    <source>
        <dbReference type="Proteomes" id="UP000542125"/>
    </source>
</evidence>
<sequence length="96" mass="10190">MRPSEALASNRAAIRRVVESHHAENARVFGSVIHGDDTDGSDLAILVDPTSETTLMNVAAIQVELQNLLGVSVDVLTPKALPDSFRSTVLSEAVPV</sequence>
<dbReference type="Proteomes" id="UP000542125">
    <property type="component" value="Unassembled WGS sequence"/>
</dbReference>
<feature type="domain" description="Polymerase beta nucleotidyltransferase" evidence="8">
    <location>
        <begin position="16"/>
        <end position="93"/>
    </location>
</feature>
<evidence type="ECO:0000256" key="6">
    <source>
        <dbReference type="ARBA" id="ARBA00022840"/>
    </source>
</evidence>
<dbReference type="InterPro" id="IPR052038">
    <property type="entry name" value="Type-VII_TA_antitoxin"/>
</dbReference>
<evidence type="ECO:0000256" key="4">
    <source>
        <dbReference type="ARBA" id="ARBA00022723"/>
    </source>
</evidence>